<feature type="coiled-coil region" evidence="7">
    <location>
        <begin position="296"/>
        <end position="323"/>
    </location>
</feature>
<comment type="caution">
    <text evidence="9">The sequence shown here is derived from an EMBL/GenBank/DDBJ whole genome shotgun (WGS) entry which is preliminary data.</text>
</comment>
<dbReference type="GO" id="GO:0005874">
    <property type="term" value="C:microtubule"/>
    <property type="evidence" value="ECO:0007669"/>
    <property type="project" value="UniProtKB-KW"/>
</dbReference>
<feature type="binding site" evidence="5">
    <location>
        <begin position="38"/>
        <end position="45"/>
    </location>
    <ligand>
        <name>ATP</name>
        <dbReference type="ChEBI" id="CHEBI:30616"/>
    </ligand>
</feature>
<gene>
    <name evidence="9" type="ORF">NQ315_002184</name>
</gene>
<accession>A0AAV8VYU2</accession>
<dbReference type="SMART" id="SM00129">
    <property type="entry name" value="KISc"/>
    <property type="match status" value="1"/>
</dbReference>
<protein>
    <recommendedName>
        <fullName evidence="6">Kinesin-like protein</fullName>
    </recommendedName>
</protein>
<dbReference type="PROSITE" id="PS00411">
    <property type="entry name" value="KINESIN_MOTOR_1"/>
    <property type="match status" value="1"/>
</dbReference>
<dbReference type="GO" id="GO:0008017">
    <property type="term" value="F:microtubule binding"/>
    <property type="evidence" value="ECO:0007669"/>
    <property type="project" value="InterPro"/>
</dbReference>
<evidence type="ECO:0000256" key="5">
    <source>
        <dbReference type="PROSITE-ProRule" id="PRU00283"/>
    </source>
</evidence>
<dbReference type="GO" id="GO:0003777">
    <property type="term" value="F:microtubule motor activity"/>
    <property type="evidence" value="ECO:0007669"/>
    <property type="project" value="InterPro"/>
</dbReference>
<evidence type="ECO:0000256" key="4">
    <source>
        <dbReference type="ARBA" id="ARBA00023212"/>
    </source>
</evidence>
<keyword evidence="3 5" id="KW-0067">ATP-binding</keyword>
<evidence type="ECO:0000313" key="10">
    <source>
        <dbReference type="Proteomes" id="UP001159042"/>
    </source>
</evidence>
<keyword evidence="2 5" id="KW-0547">Nucleotide-binding</keyword>
<evidence type="ECO:0000256" key="3">
    <source>
        <dbReference type="ARBA" id="ARBA00022840"/>
    </source>
</evidence>
<organism evidence="9 10">
    <name type="scientific">Exocentrus adspersus</name>
    <dbReference type="NCBI Taxonomy" id="1586481"/>
    <lineage>
        <taxon>Eukaryota</taxon>
        <taxon>Metazoa</taxon>
        <taxon>Ecdysozoa</taxon>
        <taxon>Arthropoda</taxon>
        <taxon>Hexapoda</taxon>
        <taxon>Insecta</taxon>
        <taxon>Pterygota</taxon>
        <taxon>Neoptera</taxon>
        <taxon>Endopterygota</taxon>
        <taxon>Coleoptera</taxon>
        <taxon>Polyphaga</taxon>
        <taxon>Cucujiformia</taxon>
        <taxon>Chrysomeloidea</taxon>
        <taxon>Cerambycidae</taxon>
        <taxon>Lamiinae</taxon>
        <taxon>Acanthocinini</taxon>
        <taxon>Exocentrus</taxon>
    </lineage>
</organism>
<keyword evidence="5 6" id="KW-0505">Motor protein</keyword>
<dbReference type="Gene3D" id="3.40.850.10">
    <property type="entry name" value="Kinesin motor domain"/>
    <property type="match status" value="1"/>
</dbReference>
<dbReference type="InterPro" id="IPR027417">
    <property type="entry name" value="P-loop_NTPase"/>
</dbReference>
<keyword evidence="4" id="KW-0206">Cytoskeleton</keyword>
<keyword evidence="4" id="KW-0963">Cytoplasm</keyword>
<keyword evidence="10" id="KW-1185">Reference proteome</keyword>
<comment type="subcellular location">
    <subcellularLocation>
        <location evidence="1">Cytoplasm</location>
        <location evidence="1">Cytoskeleton</location>
    </subcellularLocation>
</comment>
<comment type="similarity">
    <text evidence="5 6">Belongs to the TRAFAC class myosin-kinesin ATPase superfamily. Kinesin family.</text>
</comment>
<evidence type="ECO:0000259" key="8">
    <source>
        <dbReference type="PROSITE" id="PS50067"/>
    </source>
</evidence>
<evidence type="ECO:0000256" key="1">
    <source>
        <dbReference type="ARBA" id="ARBA00004245"/>
    </source>
</evidence>
<dbReference type="GO" id="GO:0007018">
    <property type="term" value="P:microtubule-based movement"/>
    <property type="evidence" value="ECO:0007669"/>
    <property type="project" value="InterPro"/>
</dbReference>
<dbReference type="EMBL" id="JANEYG010000017">
    <property type="protein sequence ID" value="KAJ8919562.1"/>
    <property type="molecule type" value="Genomic_DNA"/>
</dbReference>
<reference evidence="9 10" key="1">
    <citation type="journal article" date="2023" name="Insect Mol. Biol.">
        <title>Genome sequencing provides insights into the evolution of gene families encoding plant cell wall-degrading enzymes in longhorned beetles.</title>
        <authorList>
            <person name="Shin N.R."/>
            <person name="Okamura Y."/>
            <person name="Kirsch R."/>
            <person name="Pauchet Y."/>
        </authorList>
    </citation>
    <scope>NUCLEOTIDE SEQUENCE [LARGE SCALE GENOMIC DNA]</scope>
    <source>
        <strain evidence="9">EAD_L_NR</strain>
    </source>
</reference>
<evidence type="ECO:0000313" key="9">
    <source>
        <dbReference type="EMBL" id="KAJ8919562.1"/>
    </source>
</evidence>
<dbReference type="PANTHER" id="PTHR47968:SF67">
    <property type="entry name" value="KINESIN MOTOR DOMAIN-CONTAINING PROTEIN"/>
    <property type="match status" value="1"/>
</dbReference>
<dbReference type="AlphaFoldDB" id="A0AAV8VYU2"/>
<evidence type="ECO:0000256" key="2">
    <source>
        <dbReference type="ARBA" id="ARBA00022741"/>
    </source>
</evidence>
<keyword evidence="7" id="KW-0175">Coiled coil</keyword>
<dbReference type="InterPro" id="IPR036961">
    <property type="entry name" value="Kinesin_motor_dom_sf"/>
</dbReference>
<dbReference type="PANTHER" id="PTHR47968">
    <property type="entry name" value="CENTROMERE PROTEIN E"/>
    <property type="match status" value="1"/>
</dbReference>
<feature type="domain" description="Kinesin motor" evidence="8">
    <location>
        <begin position="1"/>
        <end position="287"/>
    </location>
</feature>
<dbReference type="InterPro" id="IPR001752">
    <property type="entry name" value="Kinesin_motor_dom"/>
</dbReference>
<feature type="non-terminal residue" evidence="9">
    <location>
        <position position="1"/>
    </location>
</feature>
<name>A0AAV8VYU2_9CUCU</name>
<dbReference type="InterPro" id="IPR019821">
    <property type="entry name" value="Kinesin_motor_CS"/>
</dbReference>
<evidence type="ECO:0000256" key="7">
    <source>
        <dbReference type="SAM" id="Coils"/>
    </source>
</evidence>
<proteinExistence type="inferred from homology"/>
<evidence type="ECO:0000256" key="6">
    <source>
        <dbReference type="RuleBase" id="RU000394"/>
    </source>
</evidence>
<dbReference type="PROSITE" id="PS50067">
    <property type="entry name" value="KINESIN_MOTOR_2"/>
    <property type="match status" value="1"/>
</dbReference>
<keyword evidence="6" id="KW-0493">Microtubule</keyword>
<dbReference type="InterPro" id="IPR027640">
    <property type="entry name" value="Kinesin-like_fam"/>
</dbReference>
<dbReference type="Proteomes" id="UP001159042">
    <property type="component" value="Unassembled WGS sequence"/>
</dbReference>
<dbReference type="PRINTS" id="PR00380">
    <property type="entry name" value="KINESINHEAVY"/>
</dbReference>
<dbReference type="GO" id="GO:0005524">
    <property type="term" value="F:ATP binding"/>
    <property type="evidence" value="ECO:0007669"/>
    <property type="project" value="UniProtKB-UniRule"/>
</dbReference>
<sequence length="835" mass="95562">FHKVFDQRSNQEDVFDNVAKPVVNSVLQGFNGTIFAYGQTGSGKTYSITGSPKNYNDRGIIPRSIQYVFAQNEKIPIKPTIYISYMEIYNEIGYDLLGPRHDNTSRSLEELPRIVLLEDSNGEVHMRNLSVLAVATEQEAMRLLFLGDTNRTIAETPMNEYSSRSHCIFTMYITFRDEPSNVLRFSKLHLVDLAGSERVSKSLTTGTALREAKHINLSLHFLQQVILALSESNRFHIPYRNSMMTYILKDSLSGNCLTAMLATLSLNKDNIQETISTCRFAQRVSMISTAPVINEIRDPQKEIAFLKNQIEELRKKMSVLSGITTETILDRNQEDACKQQVETYLTSAQEPLKIEPSMAHIQFCFKLLKNKVNSQNLKYEESQSACVRNQKEMETLKDTITKQDDEINALKKIIDEIPENPINPNRTPFGNQLRQTPTYQIDKSKSVDYVKIIQDKRRHSQSLPEFCLDKPEVENEVEKRLLEIFLKHPSNTKDLKYYNQNLQKKLQMAKVHADTIDQCQKNITCIRQQLQTCSNSITKSKLLKELEGQQKIYSKSLDDLKTVKDETLHLQTGLKKAEIKLMRSFRDWLEGQQTTRLSSSCSRTDSGHSSGYDDGMDCYIKSSAKECSCDMEQASTMCCSADYWTNHWDGDLCLGPVCQPLQPHRNPSYSNYPLRCELKSPVYSNNCNLCNNEVSRREEMACRSQLLYHQNPVEVVPRVDHCQSFCLVPNKKKWSSSLVNIVEKPNSACCLTNCYELPINIVDYEEKLDSGTYSESGLVPTTNVEEFYRRSASGSGIYEKKIVNLILVNQILVLRLLGKKSICSRKRTRWSLRSL</sequence>
<dbReference type="SUPFAM" id="SSF52540">
    <property type="entry name" value="P-loop containing nucleoside triphosphate hydrolases"/>
    <property type="match status" value="1"/>
</dbReference>
<dbReference type="Pfam" id="PF00225">
    <property type="entry name" value="Kinesin"/>
    <property type="match status" value="1"/>
</dbReference>